<dbReference type="InterPro" id="IPR023412">
    <property type="entry name" value="RNaseA_domain"/>
</dbReference>
<name>A0AA97K730_EUBMA</name>
<evidence type="ECO:0000256" key="8">
    <source>
        <dbReference type="RuleBase" id="RU000651"/>
    </source>
</evidence>
<dbReference type="SUPFAM" id="SSF54076">
    <property type="entry name" value="RNase A-like"/>
    <property type="match status" value="1"/>
</dbReference>
<keyword evidence="10" id="KW-1185">Reference proteome</keyword>
<dbReference type="GO" id="GO:0004519">
    <property type="term" value="F:endonuclease activity"/>
    <property type="evidence" value="ECO:0007669"/>
    <property type="project" value="UniProtKB-KW"/>
</dbReference>
<feature type="signal peptide" evidence="8">
    <location>
        <begin position="1"/>
        <end position="24"/>
    </location>
</feature>
<keyword evidence="3" id="KW-0964">Secreted</keyword>
<dbReference type="GO" id="GO:0050830">
    <property type="term" value="P:defense response to Gram-positive bacterium"/>
    <property type="evidence" value="ECO:0007669"/>
    <property type="project" value="TreeGrafter"/>
</dbReference>
<dbReference type="PRINTS" id="PR00794">
    <property type="entry name" value="RIBONUCLEASE"/>
</dbReference>
<dbReference type="AlphaFoldDB" id="A0AA97K730"/>
<dbReference type="PANTHER" id="PTHR11437:SF10">
    <property type="entry name" value="ANGIOGENIN-RELATED"/>
    <property type="match status" value="1"/>
</dbReference>
<dbReference type="Pfam" id="PF00074">
    <property type="entry name" value="RnaseA"/>
    <property type="match status" value="1"/>
</dbReference>
<reference evidence="11" key="1">
    <citation type="submission" date="2025-08" db="UniProtKB">
        <authorList>
            <consortium name="RefSeq"/>
        </authorList>
    </citation>
    <scope>IDENTIFICATION</scope>
    <source>
        <tissue evidence="11">Blood</tissue>
    </source>
</reference>
<dbReference type="GO" id="GO:0016787">
    <property type="term" value="F:hydrolase activity"/>
    <property type="evidence" value="ECO:0007669"/>
    <property type="project" value="UniProtKB-KW"/>
</dbReference>
<dbReference type="RefSeq" id="XP_054850124.1">
    <property type="nucleotide sequence ID" value="XM_054994149.1"/>
</dbReference>
<protein>
    <submittedName>
        <fullName evidence="11">Ribonuclease-like</fullName>
    </submittedName>
</protein>
<dbReference type="GeneID" id="129339568"/>
<evidence type="ECO:0000256" key="1">
    <source>
        <dbReference type="ARBA" id="ARBA00004613"/>
    </source>
</evidence>
<sequence length="146" mass="16329">MAPMPAGSALLLLLVLLGPLPASSQTHAAFLRKHMDYPKTDPNLTDRLYCNHMMQRRGMTTPICKEFNTFIHAPTNDVDAICTNRGTHSSGNLYNSSAYFNLTNCKVNGPQRPPCNYRGFTSYQRIQVACENSLPVHFQRRILVSG</sequence>
<dbReference type="PROSITE" id="PS00127">
    <property type="entry name" value="RNASE_PANCREATIC"/>
    <property type="match status" value="1"/>
</dbReference>
<comment type="subcellular location">
    <subcellularLocation>
        <location evidence="1">Secreted</location>
    </subcellularLocation>
</comment>
<dbReference type="KEGG" id="emc:129339568"/>
<evidence type="ECO:0000256" key="5">
    <source>
        <dbReference type="ARBA" id="ARBA00022759"/>
    </source>
</evidence>
<keyword evidence="7" id="KW-1015">Disulfide bond</keyword>
<keyword evidence="4 8" id="KW-0540">Nuclease</keyword>
<keyword evidence="5 8" id="KW-0255">Endonuclease</keyword>
<gene>
    <name evidence="11" type="primary">LOC129339568</name>
</gene>
<dbReference type="InterPro" id="IPR023411">
    <property type="entry name" value="RNaseA_AS"/>
</dbReference>
<evidence type="ECO:0000256" key="7">
    <source>
        <dbReference type="ARBA" id="ARBA00023157"/>
    </source>
</evidence>
<evidence type="ECO:0000256" key="3">
    <source>
        <dbReference type="ARBA" id="ARBA00022525"/>
    </source>
</evidence>
<evidence type="ECO:0000256" key="6">
    <source>
        <dbReference type="ARBA" id="ARBA00022801"/>
    </source>
</evidence>
<comment type="similarity">
    <text evidence="2 8">Belongs to the pancreatic ribonuclease family.</text>
</comment>
<proteinExistence type="inferred from homology"/>
<organism evidence="10 11">
    <name type="scientific">Eublepharis macularius</name>
    <name type="common">Leopard gecko</name>
    <name type="synonym">Cyrtodactylus macularius</name>
    <dbReference type="NCBI Taxonomy" id="481883"/>
    <lineage>
        <taxon>Eukaryota</taxon>
        <taxon>Metazoa</taxon>
        <taxon>Chordata</taxon>
        <taxon>Craniata</taxon>
        <taxon>Vertebrata</taxon>
        <taxon>Euteleostomi</taxon>
        <taxon>Lepidosauria</taxon>
        <taxon>Squamata</taxon>
        <taxon>Bifurcata</taxon>
        <taxon>Gekkota</taxon>
        <taxon>Eublepharidae</taxon>
        <taxon>Eublepharinae</taxon>
        <taxon>Eublepharis</taxon>
    </lineage>
</organism>
<dbReference type="Gene3D" id="3.10.130.10">
    <property type="entry name" value="Ribonuclease A-like domain"/>
    <property type="match status" value="1"/>
</dbReference>
<dbReference type="InterPro" id="IPR001427">
    <property type="entry name" value="RNaseA"/>
</dbReference>
<dbReference type="GO" id="GO:0003676">
    <property type="term" value="F:nucleic acid binding"/>
    <property type="evidence" value="ECO:0007669"/>
    <property type="project" value="InterPro"/>
</dbReference>
<dbReference type="InterPro" id="IPR036816">
    <property type="entry name" value="RNaseA-like_dom_sf"/>
</dbReference>
<feature type="chain" id="PRO_5041514897" evidence="8">
    <location>
        <begin position="25"/>
        <end position="146"/>
    </location>
</feature>
<evidence type="ECO:0000259" key="9">
    <source>
        <dbReference type="SMART" id="SM00092"/>
    </source>
</evidence>
<dbReference type="GO" id="GO:0004540">
    <property type="term" value="F:RNA nuclease activity"/>
    <property type="evidence" value="ECO:0007669"/>
    <property type="project" value="TreeGrafter"/>
</dbReference>
<dbReference type="PANTHER" id="PTHR11437">
    <property type="entry name" value="RIBONUCLEASE"/>
    <property type="match status" value="1"/>
</dbReference>
<dbReference type="Proteomes" id="UP001190640">
    <property type="component" value="Chromosome 12"/>
</dbReference>
<dbReference type="SMART" id="SM00092">
    <property type="entry name" value="RNAse_Pc"/>
    <property type="match status" value="1"/>
</dbReference>
<feature type="domain" description="Ribonuclease A-domain" evidence="9">
    <location>
        <begin position="23"/>
        <end position="142"/>
    </location>
</feature>
<keyword evidence="6 8" id="KW-0378">Hydrolase</keyword>
<evidence type="ECO:0000256" key="4">
    <source>
        <dbReference type="ARBA" id="ARBA00022722"/>
    </source>
</evidence>
<dbReference type="CDD" id="cd06265">
    <property type="entry name" value="RNase_A_canonical"/>
    <property type="match status" value="1"/>
</dbReference>
<keyword evidence="8" id="KW-0732">Signal</keyword>
<accession>A0AA97K730</accession>
<dbReference type="GO" id="GO:0005576">
    <property type="term" value="C:extracellular region"/>
    <property type="evidence" value="ECO:0007669"/>
    <property type="project" value="UniProtKB-SubCell"/>
</dbReference>
<evidence type="ECO:0000256" key="2">
    <source>
        <dbReference type="ARBA" id="ARBA00005600"/>
    </source>
</evidence>
<evidence type="ECO:0000313" key="11">
    <source>
        <dbReference type="RefSeq" id="XP_054850124.1"/>
    </source>
</evidence>
<evidence type="ECO:0000313" key="10">
    <source>
        <dbReference type="Proteomes" id="UP001190640"/>
    </source>
</evidence>